<accession>A0A8J7M5F7</accession>
<gene>
    <name evidence="1" type="ORF">H0I76_05045</name>
</gene>
<protein>
    <submittedName>
        <fullName evidence="1">GYD domain-containing protein</fullName>
    </submittedName>
</protein>
<proteinExistence type="predicted"/>
<organism evidence="1 2">
    <name type="scientific">Thermohalobaculum xanthum</name>
    <dbReference type="NCBI Taxonomy" id="2753746"/>
    <lineage>
        <taxon>Bacteria</taxon>
        <taxon>Pseudomonadati</taxon>
        <taxon>Pseudomonadota</taxon>
        <taxon>Alphaproteobacteria</taxon>
        <taxon>Rhodobacterales</taxon>
        <taxon>Paracoccaceae</taxon>
        <taxon>Thermohalobaculum</taxon>
    </lineage>
</organism>
<evidence type="ECO:0000313" key="1">
    <source>
        <dbReference type="EMBL" id="MBK0398545.1"/>
    </source>
</evidence>
<evidence type="ECO:0000313" key="2">
    <source>
        <dbReference type="Proteomes" id="UP000655420"/>
    </source>
</evidence>
<sequence>MATFLLQFSYSSASTKALIDKPQNRRKLTEKMISSAGGSVKEMYFCFGDFDGLAICEFPSNVEAASVALAVGASGACSKFKTTVLMTMEESQEAMKKAGKVRKAYSPPTA</sequence>
<dbReference type="AlphaFoldDB" id="A0A8J7M5F7"/>
<keyword evidence="2" id="KW-1185">Reference proteome</keyword>
<reference evidence="1" key="1">
    <citation type="submission" date="2020-12" db="EMBL/GenBank/DDBJ databases">
        <title>Bacterial taxonomy.</title>
        <authorList>
            <person name="Pan X."/>
        </authorList>
    </citation>
    <scope>NUCLEOTIDE SEQUENCE</scope>
    <source>
        <strain evidence="1">M0105</strain>
    </source>
</reference>
<dbReference type="EMBL" id="JAEHHL010000002">
    <property type="protein sequence ID" value="MBK0398545.1"/>
    <property type="molecule type" value="Genomic_DNA"/>
</dbReference>
<name>A0A8J7M5F7_9RHOB</name>
<dbReference type="InterPro" id="IPR014845">
    <property type="entry name" value="GYD/TTHA1554"/>
</dbReference>
<dbReference type="RefSeq" id="WP_200607898.1">
    <property type="nucleotide sequence ID" value="NZ_JAEHHL010000002.1"/>
</dbReference>
<dbReference type="Proteomes" id="UP000655420">
    <property type="component" value="Unassembled WGS sequence"/>
</dbReference>
<dbReference type="Pfam" id="PF08734">
    <property type="entry name" value="GYD"/>
    <property type="match status" value="1"/>
</dbReference>
<comment type="caution">
    <text evidence="1">The sequence shown here is derived from an EMBL/GenBank/DDBJ whole genome shotgun (WGS) entry which is preliminary data.</text>
</comment>